<dbReference type="AlphaFoldDB" id="A0A4Y7SE65"/>
<evidence type="ECO:0000313" key="4">
    <source>
        <dbReference type="Proteomes" id="UP000298030"/>
    </source>
</evidence>
<name>A0A4Y7SE65_COPMI</name>
<accession>A0A4Y7SE65</accession>
<reference evidence="3 4" key="1">
    <citation type="journal article" date="2019" name="Nat. Ecol. Evol.">
        <title>Megaphylogeny resolves global patterns of mushroom evolution.</title>
        <authorList>
            <person name="Varga T."/>
            <person name="Krizsan K."/>
            <person name="Foldi C."/>
            <person name="Dima B."/>
            <person name="Sanchez-Garcia M."/>
            <person name="Sanchez-Ramirez S."/>
            <person name="Szollosi G.J."/>
            <person name="Szarkandi J.G."/>
            <person name="Papp V."/>
            <person name="Albert L."/>
            <person name="Andreopoulos W."/>
            <person name="Angelini C."/>
            <person name="Antonin V."/>
            <person name="Barry K.W."/>
            <person name="Bougher N.L."/>
            <person name="Buchanan P."/>
            <person name="Buyck B."/>
            <person name="Bense V."/>
            <person name="Catcheside P."/>
            <person name="Chovatia M."/>
            <person name="Cooper J."/>
            <person name="Damon W."/>
            <person name="Desjardin D."/>
            <person name="Finy P."/>
            <person name="Geml J."/>
            <person name="Haridas S."/>
            <person name="Hughes K."/>
            <person name="Justo A."/>
            <person name="Karasinski D."/>
            <person name="Kautmanova I."/>
            <person name="Kiss B."/>
            <person name="Kocsube S."/>
            <person name="Kotiranta H."/>
            <person name="LaButti K.M."/>
            <person name="Lechner B.E."/>
            <person name="Liimatainen K."/>
            <person name="Lipzen A."/>
            <person name="Lukacs Z."/>
            <person name="Mihaltcheva S."/>
            <person name="Morgado L.N."/>
            <person name="Niskanen T."/>
            <person name="Noordeloos M.E."/>
            <person name="Ohm R.A."/>
            <person name="Ortiz-Santana B."/>
            <person name="Ovrebo C."/>
            <person name="Racz N."/>
            <person name="Riley R."/>
            <person name="Savchenko A."/>
            <person name="Shiryaev A."/>
            <person name="Soop K."/>
            <person name="Spirin V."/>
            <person name="Szebenyi C."/>
            <person name="Tomsovsky M."/>
            <person name="Tulloss R.E."/>
            <person name="Uehling J."/>
            <person name="Grigoriev I.V."/>
            <person name="Vagvolgyi C."/>
            <person name="Papp T."/>
            <person name="Martin F.M."/>
            <person name="Miettinen O."/>
            <person name="Hibbett D.S."/>
            <person name="Nagy L.G."/>
        </authorList>
    </citation>
    <scope>NUCLEOTIDE SEQUENCE [LARGE SCALE GENOMIC DNA]</scope>
    <source>
        <strain evidence="3 4">FP101781</strain>
    </source>
</reference>
<feature type="transmembrane region" description="Helical" evidence="1">
    <location>
        <begin position="181"/>
        <end position="202"/>
    </location>
</feature>
<feature type="transmembrane region" description="Helical" evidence="1">
    <location>
        <begin position="128"/>
        <end position="151"/>
    </location>
</feature>
<dbReference type="Proteomes" id="UP000298030">
    <property type="component" value="Unassembled WGS sequence"/>
</dbReference>
<keyword evidence="1" id="KW-1133">Transmembrane helix</keyword>
<protein>
    <recommendedName>
        <fullName evidence="2">DUF6533 domain-containing protein</fullName>
    </recommendedName>
</protein>
<feature type="transmembrane region" description="Helical" evidence="1">
    <location>
        <begin position="222"/>
        <end position="242"/>
    </location>
</feature>
<keyword evidence="4" id="KW-1185">Reference proteome</keyword>
<feature type="transmembrane region" description="Helical" evidence="1">
    <location>
        <begin position="93"/>
        <end position="121"/>
    </location>
</feature>
<feature type="transmembrane region" description="Helical" evidence="1">
    <location>
        <begin position="59"/>
        <end position="81"/>
    </location>
</feature>
<dbReference type="EMBL" id="QPFP01000156">
    <property type="protein sequence ID" value="TEB20095.1"/>
    <property type="molecule type" value="Genomic_DNA"/>
</dbReference>
<proteinExistence type="predicted"/>
<dbReference type="Pfam" id="PF20151">
    <property type="entry name" value="DUF6533"/>
    <property type="match status" value="1"/>
</dbReference>
<feature type="domain" description="DUF6533" evidence="2">
    <location>
        <begin position="30"/>
        <end position="70"/>
    </location>
</feature>
<sequence>MDPEISPEIISLLPVYEALQISQFTQLPTIAALLYHYVFTLDDEVSQIWPQPTWKTGKILFLAIRYTGIVYMTSLLAVNWPHHHEFSVPGCEALGVLVTLAVMLTRTFAEAALWLCLYALLGGKPKYFYLLAIGFLVLTIPAVVLTGMGLMSQRAIPRNILDSLLGYPCSFLPPQRHLLAIGSYIVLARTSLALVVGLVILFVRYRKQNHNLIKVIRREGGIFYISTLILMFFSCLTVTPRSPVKDSYNIVSSLKTLFVYVFADRLLLRLKKVDDRSTQAGISTLVFNHDERASSELLCDAADDLVGPHRDEEGGTIQEGEGMMAIVETSELKTMGKRVEV</sequence>
<keyword evidence="1" id="KW-0812">Transmembrane</keyword>
<evidence type="ECO:0000313" key="3">
    <source>
        <dbReference type="EMBL" id="TEB20095.1"/>
    </source>
</evidence>
<organism evidence="3 4">
    <name type="scientific">Coprinellus micaceus</name>
    <name type="common">Glistening ink-cap mushroom</name>
    <name type="synonym">Coprinus micaceus</name>
    <dbReference type="NCBI Taxonomy" id="71717"/>
    <lineage>
        <taxon>Eukaryota</taxon>
        <taxon>Fungi</taxon>
        <taxon>Dikarya</taxon>
        <taxon>Basidiomycota</taxon>
        <taxon>Agaricomycotina</taxon>
        <taxon>Agaricomycetes</taxon>
        <taxon>Agaricomycetidae</taxon>
        <taxon>Agaricales</taxon>
        <taxon>Agaricineae</taxon>
        <taxon>Psathyrellaceae</taxon>
        <taxon>Coprinellus</taxon>
    </lineage>
</organism>
<comment type="caution">
    <text evidence="3">The sequence shown here is derived from an EMBL/GenBank/DDBJ whole genome shotgun (WGS) entry which is preliminary data.</text>
</comment>
<gene>
    <name evidence="3" type="ORF">FA13DRAFT_1820443</name>
</gene>
<evidence type="ECO:0000259" key="2">
    <source>
        <dbReference type="Pfam" id="PF20151"/>
    </source>
</evidence>
<keyword evidence="1" id="KW-0472">Membrane</keyword>
<dbReference type="InterPro" id="IPR045340">
    <property type="entry name" value="DUF6533"/>
</dbReference>
<evidence type="ECO:0000256" key="1">
    <source>
        <dbReference type="SAM" id="Phobius"/>
    </source>
</evidence>